<evidence type="ECO:0000313" key="4">
    <source>
        <dbReference type="EMBL" id="GES21530.1"/>
    </source>
</evidence>
<evidence type="ECO:0000259" key="2">
    <source>
        <dbReference type="Pfam" id="PF24401"/>
    </source>
</evidence>
<dbReference type="Gene3D" id="3.40.50.1460">
    <property type="match status" value="1"/>
</dbReference>
<feature type="domain" description="iHD-CE" evidence="2">
    <location>
        <begin position="218"/>
        <end position="553"/>
    </location>
</feature>
<dbReference type="GO" id="GO:0006508">
    <property type="term" value="P:proteolysis"/>
    <property type="evidence" value="ECO:0007669"/>
    <property type="project" value="InterPro"/>
</dbReference>
<dbReference type="InterPro" id="IPR029030">
    <property type="entry name" value="Caspase-like_dom_sf"/>
</dbReference>
<dbReference type="InterPro" id="IPR036890">
    <property type="entry name" value="HATPase_C_sf"/>
</dbReference>
<dbReference type="Gene3D" id="3.30.565.10">
    <property type="entry name" value="Histidine kinase-like ATPase, C-terminal domain"/>
    <property type="match status" value="1"/>
</dbReference>
<dbReference type="InterPro" id="IPR056507">
    <property type="entry name" value="wHTH-HSP90_Na-assoc"/>
</dbReference>
<accession>A0A5M3XKQ1</accession>
<evidence type="ECO:0000259" key="1">
    <source>
        <dbReference type="Pfam" id="PF00656"/>
    </source>
</evidence>
<reference evidence="4 5" key="1">
    <citation type="submission" date="2019-10" db="EMBL/GenBank/DDBJ databases">
        <title>Whole genome shotgun sequence of Acrocarpospora pleiomorpha NBRC 16267.</title>
        <authorList>
            <person name="Ichikawa N."/>
            <person name="Kimura A."/>
            <person name="Kitahashi Y."/>
            <person name="Komaki H."/>
            <person name="Oguchi A."/>
        </authorList>
    </citation>
    <scope>NUCLEOTIDE SEQUENCE [LARGE SCALE GENOMIC DNA]</scope>
    <source>
        <strain evidence="4 5">NBRC 16267</strain>
    </source>
</reference>
<protein>
    <submittedName>
        <fullName evidence="4">Uncharacterized protein</fullName>
    </submittedName>
</protein>
<feature type="domain" description="wHTH-Hsp90 Na associated" evidence="3">
    <location>
        <begin position="1497"/>
        <end position="1546"/>
    </location>
</feature>
<gene>
    <name evidence="4" type="ORF">Aple_044260</name>
</gene>
<name>A0A5M3XKQ1_9ACTN</name>
<dbReference type="SUPFAM" id="SSF55874">
    <property type="entry name" value="ATPase domain of HSP90 chaperone/DNA topoisomerase II/histidine kinase"/>
    <property type="match status" value="1"/>
</dbReference>
<dbReference type="InterPro" id="IPR052039">
    <property type="entry name" value="Caspase-related_regulators"/>
</dbReference>
<keyword evidence="5" id="KW-1185">Reference proteome</keyword>
<proteinExistence type="predicted"/>
<dbReference type="InterPro" id="IPR056506">
    <property type="entry name" value="iHD-CE"/>
</dbReference>
<dbReference type="SUPFAM" id="SSF52129">
    <property type="entry name" value="Caspase-like"/>
    <property type="match status" value="1"/>
</dbReference>
<dbReference type="Pfam" id="PF24401">
    <property type="entry name" value="iHD-CE"/>
    <property type="match status" value="1"/>
</dbReference>
<dbReference type="PRINTS" id="PR00775">
    <property type="entry name" value="HEATSHOCK90"/>
</dbReference>
<evidence type="ECO:0000313" key="5">
    <source>
        <dbReference type="Proteomes" id="UP000377595"/>
    </source>
</evidence>
<feature type="domain" description="Peptidase C14 caspase" evidence="1">
    <location>
        <begin position="23"/>
        <end position="195"/>
    </location>
</feature>
<evidence type="ECO:0000259" key="3">
    <source>
        <dbReference type="Pfam" id="PF24410"/>
    </source>
</evidence>
<dbReference type="Proteomes" id="UP000377595">
    <property type="component" value="Unassembled WGS sequence"/>
</dbReference>
<dbReference type="InterPro" id="IPR020575">
    <property type="entry name" value="Hsp90_N"/>
</dbReference>
<comment type="caution">
    <text evidence="4">The sequence shown here is derived from an EMBL/GenBank/DDBJ whole genome shotgun (WGS) entry which is preliminary data.</text>
</comment>
<feature type="domain" description="wHTH-Hsp90 Na associated" evidence="3">
    <location>
        <begin position="1126"/>
        <end position="1166"/>
    </location>
</feature>
<dbReference type="GO" id="GO:0004197">
    <property type="term" value="F:cysteine-type endopeptidase activity"/>
    <property type="evidence" value="ECO:0007669"/>
    <property type="project" value="InterPro"/>
</dbReference>
<dbReference type="Pfam" id="PF00656">
    <property type="entry name" value="Peptidase_C14"/>
    <property type="match status" value="1"/>
</dbReference>
<dbReference type="EMBL" id="BLAF01000024">
    <property type="protein sequence ID" value="GES21530.1"/>
    <property type="molecule type" value="Genomic_DNA"/>
</dbReference>
<sequence>MRSALALSSYDIEALGEDSRSPEPSGSRIRAAIKKACAEAPRGSVLLLYFSGHGVNVDGRDYLVPSDAYREPGATIPDLDSLVPAIPDLRRCQARLVVFFIDACRDTPAGSRIEGAQGGAIHFPGSGSLVMVAGCGPGQLCHYGEDGSSFSQTLARVLDRRNPARTLSGVLTEVIQEMRRKANPGDGRAQLPEAYPQAMLLAAGNTVICEGDELTSAWRRVAEDNALWTLCPAASEGDRAKVRNVVDACARSHVAATDYLLQKTGMIDNWFDLGYPGRVISFTSTLLGAEVRLNPDQAAILIAAPFLREAVLAASLRMAADVRPGDFERSYEVGERTDLELTHEMYPQVIRRAEGLKQRGRKEAHDDLALWLLHRWLGNRASLWQSQAAGIEYERGAGLLTDWTLRLSQAEQRTLVETLLRAVGAEPRNPQLEERLKNPSLPDDWRGLSAILWLAGTLAADPRRMSAVIADHIGTGLELPLTSVKSAADRFGTSKHKDVLDLELICVHPAQHAAFVALTKAAQTVLDEIPGFGGTGQTGDTLPVRITYSGIRPDQPRAESGPAYKVPLTRFRLSEDKVRELLMGRQLYDDPSLAIRELYQNALDACRYRDIRLEALRRRGKDPSPWDGRVMFRQGSEDGREYIECEDNGVGMDSDVLEHVFANAGERFVYRQEYRAEHAIWQCLNPPLRLVSNSQFGIGVFSYFMIADEILLVTRPVDTKGIPSHEAFTVRIASSGSMIQVTPSDAMLGGGTRIRLYLTGDDDERVSVLQTLRKLLWIADYRVVASEHDSVEEEWQPKVLRYQDESAESLEHDRDLWWVSGEGGLVADGIRTNEEIYGLVVNLRDAHRPQFTVDRKKLRSWDKDWVNEKIDKSLPQLMEWPGLSLSWLWEVTNSAPEVAQRIFEHLVKTDTPLLVGGTRAKSGTVRAAEIGCLPYDKELLDSSNWNRYFARWYSSWRTGVWMELANSQRGHRRIPPVVSHRGFPMVDPIDGALLGGLKWYHREDAVWVDKILEAIAQPEQQAADLLRRLRKFAITELNLTELRRCPPLSRTFEKEEKPLLRALAAWTPPGQPTPLLVAGWLVKTSSQLDKPLGEVLRLAEELAPEGWIAPLLDLGTLADKICTAAEVKLVSVELDGQPPWVQGDLQPDHIAHASSELGRDIEQVLEMCDRLSPLGITVAARDHYPESFAPVEAEALRHVRAVGDRLTAMHIVLIAGWAEISVQQTLAELSELERRGLLRLPEIPPTTDIRPDGETLRLINIAMMNFRRSTNRWSISPRRPCLALAAARTGRYFRGGLVNQAAMLTPLTAPETEVTFPELISLASQFFGTIGEARQLLLDAYPAVRLPAETEQSNQLHPWMIESYLISNRWSWRVTDWTLGPGEIIRGAHELGKTVAEFLFLLAPYRRLGAPVPDPDPEVIADLTNWHPDPYDVDLLALYDMNDEAEDFLTEVDALRLVQLAGRLGLTLAETHRRLARMVSLGLRLDYPILDVPDEIVYWQDLLLLTAYRDGQAPSLGGEVSTGHLATVAEETGESIEWLTARLRLYVTLFTLRLPTESADV</sequence>
<dbReference type="PANTHER" id="PTHR22576:SF37">
    <property type="entry name" value="MUCOSA-ASSOCIATED LYMPHOID TISSUE LYMPHOMA TRANSLOCATION PROTEIN 1"/>
    <property type="match status" value="1"/>
</dbReference>
<dbReference type="Pfam" id="PF24410">
    <property type="entry name" value="wHTH-HSP90_Na-assoc"/>
    <property type="match status" value="2"/>
</dbReference>
<dbReference type="InterPro" id="IPR011600">
    <property type="entry name" value="Pept_C14_caspase"/>
</dbReference>
<organism evidence="4 5">
    <name type="scientific">Acrocarpospora pleiomorpha</name>
    <dbReference type="NCBI Taxonomy" id="90975"/>
    <lineage>
        <taxon>Bacteria</taxon>
        <taxon>Bacillati</taxon>
        <taxon>Actinomycetota</taxon>
        <taxon>Actinomycetes</taxon>
        <taxon>Streptosporangiales</taxon>
        <taxon>Streptosporangiaceae</taxon>
        <taxon>Acrocarpospora</taxon>
    </lineage>
</organism>
<dbReference type="PANTHER" id="PTHR22576">
    <property type="entry name" value="MUCOSA ASSOCIATED LYMPHOID TISSUE LYMPHOMA TRANSLOCATION PROTEIN 1/PARACASPASE"/>
    <property type="match status" value="1"/>
</dbReference>